<evidence type="ECO:0000259" key="1">
    <source>
        <dbReference type="Pfam" id="PF22936"/>
    </source>
</evidence>
<dbReference type="EMBL" id="JAIQCV010000012">
    <property type="protein sequence ID" value="KAH1038373.1"/>
    <property type="molecule type" value="Genomic_DNA"/>
</dbReference>
<reference evidence="2 3" key="1">
    <citation type="journal article" date="2021" name="Plant Biotechnol. J.">
        <title>Multi-omics assisted identification of the key and species-specific regulatory components of drought-tolerant mechanisms in Gossypium stocksii.</title>
        <authorList>
            <person name="Yu D."/>
            <person name="Ke L."/>
            <person name="Zhang D."/>
            <person name="Wu Y."/>
            <person name="Sun Y."/>
            <person name="Mei J."/>
            <person name="Sun J."/>
            <person name="Sun Y."/>
        </authorList>
    </citation>
    <scope>NUCLEOTIDE SEQUENCE [LARGE SCALE GENOMIC DNA]</scope>
    <source>
        <strain evidence="3">cv. E1</strain>
        <tissue evidence="2">Leaf</tissue>
    </source>
</reference>
<protein>
    <recommendedName>
        <fullName evidence="1">Retrovirus-related Pol polyprotein from transposon TNT 1-94-like beta-barrel domain-containing protein</fullName>
    </recommendedName>
</protein>
<sequence>MKNTKVCLRKSVSLHLWSLAQRCIMGYSRQCKTQIVIGFIVSSRLICLELVCTSKKDDNTRWIDTGATKHVCKEKSVFTKFIQCENDNVLYMGNSSTAAIKDKWSIELQFTSGKVLTLND</sequence>
<name>A0A9D3UDI2_9ROSI</name>
<feature type="non-terminal residue" evidence="2">
    <location>
        <position position="120"/>
    </location>
</feature>
<dbReference type="InterPro" id="IPR054722">
    <property type="entry name" value="PolX-like_BBD"/>
</dbReference>
<gene>
    <name evidence="2" type="ORF">J1N35_040116</name>
</gene>
<organism evidence="2 3">
    <name type="scientific">Gossypium stocksii</name>
    <dbReference type="NCBI Taxonomy" id="47602"/>
    <lineage>
        <taxon>Eukaryota</taxon>
        <taxon>Viridiplantae</taxon>
        <taxon>Streptophyta</taxon>
        <taxon>Embryophyta</taxon>
        <taxon>Tracheophyta</taxon>
        <taxon>Spermatophyta</taxon>
        <taxon>Magnoliopsida</taxon>
        <taxon>eudicotyledons</taxon>
        <taxon>Gunneridae</taxon>
        <taxon>Pentapetalae</taxon>
        <taxon>rosids</taxon>
        <taxon>malvids</taxon>
        <taxon>Malvales</taxon>
        <taxon>Malvaceae</taxon>
        <taxon>Malvoideae</taxon>
        <taxon>Gossypium</taxon>
    </lineage>
</organism>
<dbReference type="PANTHER" id="PTHR47592">
    <property type="entry name" value="PBF68 PROTEIN"/>
    <property type="match status" value="1"/>
</dbReference>
<dbReference type="OrthoDB" id="1751284at2759"/>
<dbReference type="AlphaFoldDB" id="A0A9D3UDI2"/>
<dbReference type="Proteomes" id="UP000828251">
    <property type="component" value="Unassembled WGS sequence"/>
</dbReference>
<accession>A0A9D3UDI2</accession>
<feature type="domain" description="Retrovirus-related Pol polyprotein from transposon TNT 1-94-like beta-barrel" evidence="1">
    <location>
        <begin position="62"/>
        <end position="120"/>
    </location>
</feature>
<evidence type="ECO:0000313" key="2">
    <source>
        <dbReference type="EMBL" id="KAH1038373.1"/>
    </source>
</evidence>
<keyword evidence="3" id="KW-1185">Reference proteome</keyword>
<dbReference type="PANTHER" id="PTHR47592:SF27">
    <property type="entry name" value="OS08G0421700 PROTEIN"/>
    <property type="match status" value="1"/>
</dbReference>
<dbReference type="Pfam" id="PF22936">
    <property type="entry name" value="Pol_BBD"/>
    <property type="match status" value="1"/>
</dbReference>
<proteinExistence type="predicted"/>
<comment type="caution">
    <text evidence="2">The sequence shown here is derived from an EMBL/GenBank/DDBJ whole genome shotgun (WGS) entry which is preliminary data.</text>
</comment>
<evidence type="ECO:0000313" key="3">
    <source>
        <dbReference type="Proteomes" id="UP000828251"/>
    </source>
</evidence>